<dbReference type="RefSeq" id="WP_380007734.1">
    <property type="nucleotide sequence ID" value="NZ_JBHLYR010000024.1"/>
</dbReference>
<dbReference type="EMBL" id="JBHLYR010000024">
    <property type="protein sequence ID" value="MFB9991881.1"/>
    <property type="molecule type" value="Genomic_DNA"/>
</dbReference>
<name>A0ABV6B086_9DEIO</name>
<keyword evidence="2" id="KW-1185">Reference proteome</keyword>
<evidence type="ECO:0000313" key="2">
    <source>
        <dbReference type="Proteomes" id="UP001589733"/>
    </source>
</evidence>
<reference evidence="1 2" key="1">
    <citation type="submission" date="2024-09" db="EMBL/GenBank/DDBJ databases">
        <authorList>
            <person name="Sun Q."/>
            <person name="Mori K."/>
        </authorList>
    </citation>
    <scope>NUCLEOTIDE SEQUENCE [LARGE SCALE GENOMIC DNA]</scope>
    <source>
        <strain evidence="1 2">JCM 13503</strain>
    </source>
</reference>
<sequence length="140" mass="15507">MPLVDTLLPDLRALAALEMGALHRVAATGSENFYAGYRSIPDSGIPEQPRIHMSVAHGTQDIQWLRGDSPNLLLHLMHWAARRNHRVRLELANEFDENGDQSVYEASLHGGMVMASARAFDPLSALLRVLVQAERSERAA</sequence>
<protein>
    <submittedName>
        <fullName evidence="1">Uncharacterized protein</fullName>
    </submittedName>
</protein>
<accession>A0ABV6B086</accession>
<comment type="caution">
    <text evidence="1">The sequence shown here is derived from an EMBL/GenBank/DDBJ whole genome shotgun (WGS) entry which is preliminary data.</text>
</comment>
<proteinExistence type="predicted"/>
<organism evidence="1 2">
    <name type="scientific">Deinococcus oregonensis</name>
    <dbReference type="NCBI Taxonomy" id="1805970"/>
    <lineage>
        <taxon>Bacteria</taxon>
        <taxon>Thermotogati</taxon>
        <taxon>Deinococcota</taxon>
        <taxon>Deinococci</taxon>
        <taxon>Deinococcales</taxon>
        <taxon>Deinococcaceae</taxon>
        <taxon>Deinococcus</taxon>
    </lineage>
</organism>
<dbReference type="Proteomes" id="UP001589733">
    <property type="component" value="Unassembled WGS sequence"/>
</dbReference>
<evidence type="ECO:0000313" key="1">
    <source>
        <dbReference type="EMBL" id="MFB9991881.1"/>
    </source>
</evidence>
<gene>
    <name evidence="1" type="ORF">ACFFLM_07860</name>
</gene>